<dbReference type="GO" id="GO:0005737">
    <property type="term" value="C:cytoplasm"/>
    <property type="evidence" value="ECO:0007669"/>
    <property type="project" value="TreeGrafter"/>
</dbReference>
<dbReference type="OrthoDB" id="15001at2759"/>
<organism evidence="3 5">
    <name type="scientific">Dinothrombium tinctorium</name>
    <dbReference type="NCBI Taxonomy" id="1965070"/>
    <lineage>
        <taxon>Eukaryota</taxon>
        <taxon>Metazoa</taxon>
        <taxon>Ecdysozoa</taxon>
        <taxon>Arthropoda</taxon>
        <taxon>Chelicerata</taxon>
        <taxon>Arachnida</taxon>
        <taxon>Acari</taxon>
        <taxon>Acariformes</taxon>
        <taxon>Trombidiformes</taxon>
        <taxon>Prostigmata</taxon>
        <taxon>Anystina</taxon>
        <taxon>Parasitengona</taxon>
        <taxon>Trombidioidea</taxon>
        <taxon>Trombidiidae</taxon>
        <taxon>Dinothrombium</taxon>
    </lineage>
</organism>
<dbReference type="Pfam" id="PF05348">
    <property type="entry name" value="UMP1"/>
    <property type="match status" value="1"/>
</dbReference>
<dbReference type="EMBL" id="NCKU01000797">
    <property type="protein sequence ID" value="RWS14122.1"/>
    <property type="molecule type" value="Genomic_DNA"/>
</dbReference>
<comment type="similarity">
    <text evidence="2">Belongs to the POMP/UMP1 family.</text>
</comment>
<dbReference type="GO" id="GO:0005634">
    <property type="term" value="C:nucleus"/>
    <property type="evidence" value="ECO:0007669"/>
    <property type="project" value="TreeGrafter"/>
</dbReference>
<comment type="caution">
    <text evidence="3">The sequence shown here is derived from an EMBL/GenBank/DDBJ whole genome shotgun (WGS) entry which is preliminary data.</text>
</comment>
<gene>
    <name evidence="4" type="ORF">B4U79_08306</name>
    <name evidence="3" type="ORF">B4U79_12989</name>
</gene>
<evidence type="ECO:0000313" key="5">
    <source>
        <dbReference type="Proteomes" id="UP000285301"/>
    </source>
</evidence>
<keyword evidence="1" id="KW-0143">Chaperone</keyword>
<keyword evidence="5" id="KW-1185">Reference proteome</keyword>
<dbReference type="STRING" id="1965070.A0A443RFR8"/>
<name>A0A443RFR8_9ACAR</name>
<reference evidence="3 5" key="1">
    <citation type="journal article" date="2018" name="Gigascience">
        <title>Genomes of trombidid mites reveal novel predicted allergens and laterally-transferred genes associated with secondary metabolism.</title>
        <authorList>
            <person name="Dong X."/>
            <person name="Chaisiri K."/>
            <person name="Xia D."/>
            <person name="Armstrong S.D."/>
            <person name="Fang Y."/>
            <person name="Donnelly M.J."/>
            <person name="Kadowaki T."/>
            <person name="McGarry J.W."/>
            <person name="Darby A.C."/>
            <person name="Makepeace B.L."/>
        </authorList>
    </citation>
    <scope>NUCLEOTIDE SEQUENCE [LARGE SCALE GENOMIC DNA]</scope>
    <source>
        <strain evidence="3">UoL-WK</strain>
    </source>
</reference>
<sequence length="133" mass="14989">MSIAFKSQIKCEKNKVNPERSTLLDGFAKPANLISVRHPLEMNEQHFKESSDAMDFALLRQVQGIHAPLRLMMERKAASEVGRLPFLPSSNLMLDVLESREDSLNAEDFLNDVSTPETVGIPHMVMERKLGLL</sequence>
<evidence type="ECO:0000313" key="3">
    <source>
        <dbReference type="EMBL" id="RWS14122.1"/>
    </source>
</evidence>
<dbReference type="PANTHER" id="PTHR12828:SF3">
    <property type="entry name" value="PROTEASOME MATURATION PROTEIN"/>
    <property type="match status" value="1"/>
</dbReference>
<dbReference type="Proteomes" id="UP000285301">
    <property type="component" value="Unassembled WGS sequence"/>
</dbReference>
<accession>A0A443RFR8</accession>
<dbReference type="InterPro" id="IPR008012">
    <property type="entry name" value="Ump1"/>
</dbReference>
<evidence type="ECO:0000256" key="2">
    <source>
        <dbReference type="ARBA" id="ARBA00043974"/>
    </source>
</evidence>
<dbReference type="GO" id="GO:0000502">
    <property type="term" value="C:proteasome complex"/>
    <property type="evidence" value="ECO:0007669"/>
    <property type="project" value="UniProtKB-KW"/>
</dbReference>
<proteinExistence type="inferred from homology"/>
<dbReference type="EMBL" id="NCKU01000796">
    <property type="protein sequence ID" value="RWS14123.1"/>
    <property type="molecule type" value="Genomic_DNA"/>
</dbReference>
<keyword evidence="3" id="KW-0647">Proteasome</keyword>
<protein>
    <submittedName>
        <fullName evidence="3">Proteasome maturation protein-like protein</fullName>
    </submittedName>
</protein>
<dbReference type="GO" id="GO:0043248">
    <property type="term" value="P:proteasome assembly"/>
    <property type="evidence" value="ECO:0007669"/>
    <property type="project" value="InterPro"/>
</dbReference>
<dbReference type="AlphaFoldDB" id="A0A443RFR8"/>
<dbReference type="PANTHER" id="PTHR12828">
    <property type="entry name" value="PROTEASOME MATURATION PROTEIN UMP1"/>
    <property type="match status" value="1"/>
</dbReference>
<evidence type="ECO:0000256" key="1">
    <source>
        <dbReference type="ARBA" id="ARBA00023186"/>
    </source>
</evidence>
<evidence type="ECO:0000313" key="4">
    <source>
        <dbReference type="EMBL" id="RWS14123.1"/>
    </source>
</evidence>
<reference evidence="3" key="2">
    <citation type="submission" date="2018-11" db="EMBL/GenBank/DDBJ databases">
        <title>Trombidioid mite genomics.</title>
        <authorList>
            <person name="Dong X."/>
        </authorList>
    </citation>
    <scope>NUCLEOTIDE SEQUENCE</scope>
    <source>
        <strain evidence="3">UoL-WK</strain>
    </source>
</reference>